<dbReference type="EMBL" id="KQ250140">
    <property type="protein sequence ID" value="KNC70839.1"/>
    <property type="molecule type" value="Genomic_DNA"/>
</dbReference>
<name>A0A0L0F2K2_9EUKA</name>
<dbReference type="Proteomes" id="UP000054560">
    <property type="component" value="Unassembled WGS sequence"/>
</dbReference>
<evidence type="ECO:0000313" key="2">
    <source>
        <dbReference type="Proteomes" id="UP000054560"/>
    </source>
</evidence>
<gene>
    <name evidence="1" type="ORF">SARC_16632</name>
</gene>
<organism evidence="1 2">
    <name type="scientific">Sphaeroforma arctica JP610</name>
    <dbReference type="NCBI Taxonomy" id="667725"/>
    <lineage>
        <taxon>Eukaryota</taxon>
        <taxon>Ichthyosporea</taxon>
        <taxon>Ichthyophonida</taxon>
        <taxon>Sphaeroforma</taxon>
    </lineage>
</organism>
<evidence type="ECO:0000313" key="1">
    <source>
        <dbReference type="EMBL" id="KNC70839.1"/>
    </source>
</evidence>
<keyword evidence="2" id="KW-1185">Reference proteome</keyword>
<sequence length="67" mass="8021">MQYNIEDNQGKNDGRFETMHWFLVCLAKGKQRIVEAEDFEQTKGDFYRREVNAIMMHHTEPELISLM</sequence>
<accession>A0A0L0F2K2</accession>
<protein>
    <submittedName>
        <fullName evidence="1">Uncharacterized protein</fullName>
    </submittedName>
</protein>
<proteinExistence type="predicted"/>
<dbReference type="GeneID" id="25917136"/>
<reference evidence="1 2" key="1">
    <citation type="submission" date="2011-02" db="EMBL/GenBank/DDBJ databases">
        <title>The Genome Sequence of Sphaeroforma arctica JP610.</title>
        <authorList>
            <consortium name="The Broad Institute Genome Sequencing Platform"/>
            <person name="Russ C."/>
            <person name="Cuomo C."/>
            <person name="Young S.K."/>
            <person name="Zeng Q."/>
            <person name="Gargeya S."/>
            <person name="Alvarado L."/>
            <person name="Berlin A."/>
            <person name="Chapman S.B."/>
            <person name="Chen Z."/>
            <person name="Freedman E."/>
            <person name="Gellesch M."/>
            <person name="Goldberg J."/>
            <person name="Griggs A."/>
            <person name="Gujja S."/>
            <person name="Heilman E."/>
            <person name="Heiman D."/>
            <person name="Howarth C."/>
            <person name="Mehta T."/>
            <person name="Neiman D."/>
            <person name="Pearson M."/>
            <person name="Roberts A."/>
            <person name="Saif S."/>
            <person name="Shea T."/>
            <person name="Shenoy N."/>
            <person name="Sisk P."/>
            <person name="Stolte C."/>
            <person name="Sykes S."/>
            <person name="White J."/>
            <person name="Yandava C."/>
            <person name="Burger G."/>
            <person name="Gray M.W."/>
            <person name="Holland P.W.H."/>
            <person name="King N."/>
            <person name="Lang F.B.F."/>
            <person name="Roger A.J."/>
            <person name="Ruiz-Trillo I."/>
            <person name="Haas B."/>
            <person name="Nusbaum C."/>
            <person name="Birren B."/>
        </authorList>
    </citation>
    <scope>NUCLEOTIDE SEQUENCE [LARGE SCALE GENOMIC DNA]</scope>
    <source>
        <strain evidence="1 2">JP610</strain>
    </source>
</reference>
<dbReference type="RefSeq" id="XP_014144741.1">
    <property type="nucleotide sequence ID" value="XM_014289266.1"/>
</dbReference>
<feature type="non-terminal residue" evidence="1">
    <location>
        <position position="67"/>
    </location>
</feature>
<dbReference type="AlphaFoldDB" id="A0A0L0F2K2"/>